<evidence type="ECO:0000313" key="1">
    <source>
        <dbReference type="EMBL" id="BAP34767.1"/>
    </source>
</evidence>
<dbReference type="NCBIfam" id="TIGR01681">
    <property type="entry name" value="HAD-SF-IIIC"/>
    <property type="match status" value="1"/>
</dbReference>
<reference evidence="1" key="1">
    <citation type="journal article" date="2013" name="J. Antibiot.">
        <title>Identification of the incednine biosynthetic gene cluster: characterization of novel beta-glutamate-beta-decarboxylase IdnL3.</title>
        <authorList>
            <person name="Takaishi M."/>
            <person name="Kudo F."/>
            <person name="Eguchi T."/>
        </authorList>
    </citation>
    <scope>NUCLEOTIDE SEQUENCE</scope>
    <source>
        <strain evidence="1">ML694-90F3</strain>
    </source>
</reference>
<organism evidence="1">
    <name type="scientific">Streptomyces sp. ML694-90F3</name>
    <dbReference type="NCBI Taxonomy" id="1265536"/>
    <lineage>
        <taxon>Bacteria</taxon>
        <taxon>Bacillati</taxon>
        <taxon>Actinomycetota</taxon>
        <taxon>Actinomycetes</taxon>
        <taxon>Kitasatosporales</taxon>
        <taxon>Streptomycetaceae</taxon>
        <taxon>Streptomyces</taxon>
    </lineage>
</organism>
<dbReference type="EMBL" id="AB767280">
    <property type="protein sequence ID" value="BAP34767.1"/>
    <property type="molecule type" value="Genomic_DNA"/>
</dbReference>
<proteinExistence type="predicted"/>
<dbReference type="Pfam" id="PF00702">
    <property type="entry name" value="Hydrolase"/>
    <property type="match status" value="1"/>
</dbReference>
<dbReference type="InterPro" id="IPR010037">
    <property type="entry name" value="FkbH_domain"/>
</dbReference>
<dbReference type="InterPro" id="IPR010033">
    <property type="entry name" value="HAD_SF_ppase_IIIC"/>
</dbReference>
<dbReference type="InterPro" id="IPR016181">
    <property type="entry name" value="Acyl_CoA_acyltransferase"/>
</dbReference>
<gene>
    <name evidence="1" type="primary">idnM4</name>
</gene>
<sequence>MNPSTNATTPTTATTATTTVKCLVWDLDNTLWDGTLTEDDEVRLSAEVVEVIRTLDSRGILQSIASKNDFEPAWRRLEELGVAEYFVVPRINWGPKSDSVREIAERLKFAPHTIAFVDDRPAELAEVAYHLPDVRCYAAEEVLNLPGLPEFSPAKVTVDSRRRRRMYQAGFAREREQESFDGPDEEFLKSLELVLRIDRADGEQISRVEELTLRTSQMNATGIHYPDEALRSLLDDPGHEVLTATMSDRFGPHGAVGVLLLATHRSAWHIKLLATSCRVVSFGAGAALLNWLADQAARAGVHLVADFRRTERNRMMEVAYRFAGYESASCDCLHELGEPGHEGVQRLHLVPARQSPSPTIDLAGPDLAKERGF</sequence>
<dbReference type="InterPro" id="IPR036412">
    <property type="entry name" value="HAD-like_sf"/>
</dbReference>
<accession>A0A077KT55</accession>
<dbReference type="AlphaFoldDB" id="A0A077KT55"/>
<dbReference type="NCBIfam" id="TIGR01686">
    <property type="entry name" value="FkbH"/>
    <property type="match status" value="1"/>
</dbReference>
<name>A0A077KT55_9ACTN</name>
<protein>
    <submittedName>
        <fullName evidence="1">FkbH-like protein</fullName>
    </submittedName>
</protein>
<dbReference type="InterPro" id="IPR023214">
    <property type="entry name" value="HAD_sf"/>
</dbReference>
<dbReference type="SUPFAM" id="SSF56784">
    <property type="entry name" value="HAD-like"/>
    <property type="match status" value="1"/>
</dbReference>
<dbReference type="Gene3D" id="3.40.50.1000">
    <property type="entry name" value="HAD superfamily/HAD-like"/>
    <property type="match status" value="1"/>
</dbReference>
<dbReference type="SUPFAM" id="SSF55729">
    <property type="entry name" value="Acyl-CoA N-acyltransferases (Nat)"/>
    <property type="match status" value="1"/>
</dbReference>